<name>A0A1L0BH48_9ASCO</name>
<keyword evidence="4 5" id="KW-0175">Coiled coil</keyword>
<dbReference type="EMBL" id="LT635757">
    <property type="protein sequence ID" value="SGZ49586.1"/>
    <property type="molecule type" value="Genomic_DNA"/>
</dbReference>
<dbReference type="STRING" id="45354.A0A1L0BH48"/>
<evidence type="ECO:0000256" key="2">
    <source>
        <dbReference type="ARBA" id="ARBA00022490"/>
    </source>
</evidence>
<comment type="subcellular location">
    <subcellularLocation>
        <location evidence="1">Cytoplasm</location>
    </subcellularLocation>
</comment>
<protein>
    <submittedName>
        <fullName evidence="7">CIC11C00000003747</fullName>
    </submittedName>
</protein>
<feature type="region of interest" description="Disordered" evidence="6">
    <location>
        <begin position="1"/>
        <end position="28"/>
    </location>
</feature>
<dbReference type="GO" id="GO:0005737">
    <property type="term" value="C:cytoplasm"/>
    <property type="evidence" value="ECO:0007669"/>
    <property type="project" value="UniProtKB-SubCell"/>
</dbReference>
<feature type="coiled-coil region" evidence="5">
    <location>
        <begin position="705"/>
        <end position="772"/>
    </location>
</feature>
<gene>
    <name evidence="7" type="ORF">SAMEA4029010_CIC11G00000003747</name>
</gene>
<dbReference type="PANTHER" id="PTHR18902:SF31">
    <property type="entry name" value="PERICENTRIN_AKAP-450 CENTROSOMAL TARGETING DOMAIN-CONTAINING PROTEIN"/>
    <property type="match status" value="1"/>
</dbReference>
<evidence type="ECO:0000256" key="3">
    <source>
        <dbReference type="ARBA" id="ARBA00022553"/>
    </source>
</evidence>
<proteinExistence type="predicted"/>
<accession>A0A1L0BH48</accession>
<evidence type="ECO:0000313" key="7">
    <source>
        <dbReference type="EMBL" id="SGZ49586.1"/>
    </source>
</evidence>
<feature type="coiled-coil region" evidence="5">
    <location>
        <begin position="490"/>
        <end position="559"/>
    </location>
</feature>
<feature type="compositionally biased region" description="Polar residues" evidence="6">
    <location>
        <begin position="143"/>
        <end position="153"/>
    </location>
</feature>
<evidence type="ECO:0000256" key="4">
    <source>
        <dbReference type="ARBA" id="ARBA00023054"/>
    </source>
</evidence>
<reference evidence="7 8" key="1">
    <citation type="submission" date="2016-10" db="EMBL/GenBank/DDBJ databases">
        <authorList>
            <person name="de Groot N.N."/>
        </authorList>
    </citation>
    <scope>NUCLEOTIDE SEQUENCE [LARGE SCALE GENOMIC DNA]</scope>
    <source>
        <strain evidence="7 8">CBS 141442</strain>
    </source>
</reference>
<sequence>MAGSYAGATSPSMLSQPPSPPHSPSQTVLYHARLPKLLDSNDLDDLNESSLFITDPSRSVDFPSGIPDDLEFDKSSSAERIPSRSSTPSAGENRGKSPLFSQSPPPTRSPEFGLRQNRPNSSANTYSPFESPPRVDEPLSSGDEVTNFQDSSFADDTRAQFDLDISIENKVVNGSAKLSPWRKFSANPTQPGSLRHSSLLSKRVVTQNSIAETSSAKRLEDVTRELTNCKIQLKLYEKFLQELIDRHQIDVGDLEELLGSFSKKSLSTLEQEHADMCALVEDLYASLEEFQGKWHDADRRVMDLDHRLHELAFGVSDLLGSLGTSVDIDPGKEPAIFLENALSTLKDKIEDLSKGTSDEHHRAMQDLKSEYEDYKKDNSSAEKMLREQLHEISKWKLDYLLLKEKYDQLKDHSASSEFEQLQKENQRLSSLNRVVDDKLQDYQVMINQLQREVNEFKDLSRKGSLSDLSDPSVYTSLRDRERYLLLQRDFENLQRLHDDMANEFERFKETSAGTVTSLTNQLNNRKRDIMSLRAEQTGLENIQHELEVAIEKQRVLTSEKMKLAWQVDSLSKDKTSLQGAVDRLTDKLTASAASESGNSQLGIDRQHFESMFRLDVWEFQRLFKSFNKIADDSSLEGPKLKINTLAEAAAQKVVLADSGDFATLRDTHKSVFDYFARAVETIVNDHIRLLLKENETENKSPDVEVSKLQRKISTLEKQLQQSQTKLTNALNMRIEELTNRWKVEREARVHDNEQAKKRLQQLEEENERLRSMH</sequence>
<dbReference type="InterPro" id="IPR051841">
    <property type="entry name" value="MT-Golgi_org_protein"/>
</dbReference>
<dbReference type="Proteomes" id="UP000182334">
    <property type="component" value="Chromosome II"/>
</dbReference>
<feature type="region of interest" description="Disordered" evidence="6">
    <location>
        <begin position="40"/>
        <end position="153"/>
    </location>
</feature>
<dbReference type="OrthoDB" id="4052563at2759"/>
<keyword evidence="8" id="KW-1185">Reference proteome</keyword>
<feature type="coiled-coil region" evidence="5">
    <location>
        <begin position="421"/>
        <end position="459"/>
    </location>
</feature>
<dbReference type="PANTHER" id="PTHR18902">
    <property type="entry name" value="NUCLEAR MITOTIC APPARATUS PROTEIN 1-RELATED"/>
    <property type="match status" value="1"/>
</dbReference>
<evidence type="ECO:0000256" key="6">
    <source>
        <dbReference type="SAM" id="MobiDB-lite"/>
    </source>
</evidence>
<evidence type="ECO:0000256" key="5">
    <source>
        <dbReference type="SAM" id="Coils"/>
    </source>
</evidence>
<dbReference type="AlphaFoldDB" id="A0A1L0BH48"/>
<feature type="coiled-coil region" evidence="5">
    <location>
        <begin position="357"/>
        <end position="391"/>
    </location>
</feature>
<organism evidence="7 8">
    <name type="scientific">Sungouiella intermedia</name>
    <dbReference type="NCBI Taxonomy" id="45354"/>
    <lineage>
        <taxon>Eukaryota</taxon>
        <taxon>Fungi</taxon>
        <taxon>Dikarya</taxon>
        <taxon>Ascomycota</taxon>
        <taxon>Saccharomycotina</taxon>
        <taxon>Pichiomycetes</taxon>
        <taxon>Metschnikowiaceae</taxon>
        <taxon>Sungouiella</taxon>
    </lineage>
</organism>
<keyword evidence="3" id="KW-0597">Phosphoprotein</keyword>
<feature type="compositionally biased region" description="Polar residues" evidence="6">
    <location>
        <begin position="117"/>
        <end position="128"/>
    </location>
</feature>
<evidence type="ECO:0000256" key="1">
    <source>
        <dbReference type="ARBA" id="ARBA00004496"/>
    </source>
</evidence>
<keyword evidence="2" id="KW-0963">Cytoplasm</keyword>
<evidence type="ECO:0000313" key="8">
    <source>
        <dbReference type="Proteomes" id="UP000182334"/>
    </source>
</evidence>